<evidence type="ECO:0000259" key="3">
    <source>
        <dbReference type="Pfam" id="PF16335"/>
    </source>
</evidence>
<feature type="domain" description="Glutaminase A N-terminal" evidence="4">
    <location>
        <begin position="258"/>
        <end position="477"/>
    </location>
</feature>
<dbReference type="PANTHER" id="PTHR31987:SF1">
    <property type="entry name" value="GLUTAMINASE A"/>
    <property type="match status" value="1"/>
</dbReference>
<dbReference type="InterPro" id="IPR008928">
    <property type="entry name" value="6-hairpin_glycosidase_sf"/>
</dbReference>
<dbReference type="InterPro" id="IPR008979">
    <property type="entry name" value="Galactose-bd-like_sf"/>
</dbReference>
<dbReference type="Gene3D" id="2.60.120.260">
    <property type="entry name" value="Galactose-binding domain-like"/>
    <property type="match status" value="1"/>
</dbReference>
<dbReference type="InterPro" id="IPR033433">
    <property type="entry name" value="GtaA_N"/>
</dbReference>
<proteinExistence type="predicted"/>
<dbReference type="Pfam" id="PF16335">
    <property type="entry name" value="GtaA_6_Hairpin"/>
    <property type="match status" value="1"/>
</dbReference>
<organism evidence="5 6">
    <name type="scientific">Sphingobacterium alkalisoli</name>
    <dbReference type="NCBI Taxonomy" id="1874115"/>
    <lineage>
        <taxon>Bacteria</taxon>
        <taxon>Pseudomonadati</taxon>
        <taxon>Bacteroidota</taxon>
        <taxon>Sphingobacteriia</taxon>
        <taxon>Sphingobacteriales</taxon>
        <taxon>Sphingobacteriaceae</taxon>
        <taxon>Sphingobacterium</taxon>
    </lineage>
</organism>
<dbReference type="Proteomes" id="UP000309872">
    <property type="component" value="Unassembled WGS sequence"/>
</dbReference>
<evidence type="ECO:0000313" key="6">
    <source>
        <dbReference type="Proteomes" id="UP000309872"/>
    </source>
</evidence>
<dbReference type="GO" id="GO:0005975">
    <property type="term" value="P:carbohydrate metabolic process"/>
    <property type="evidence" value="ECO:0007669"/>
    <property type="project" value="InterPro"/>
</dbReference>
<dbReference type="PANTHER" id="PTHR31987">
    <property type="entry name" value="GLUTAMINASE A-RELATED"/>
    <property type="match status" value="1"/>
</dbReference>
<evidence type="ECO:0000256" key="1">
    <source>
        <dbReference type="SAM" id="SignalP"/>
    </source>
</evidence>
<feature type="signal peptide" evidence="1">
    <location>
        <begin position="1"/>
        <end position="23"/>
    </location>
</feature>
<reference evidence="5 6" key="1">
    <citation type="submission" date="2019-04" db="EMBL/GenBank/DDBJ databases">
        <title>Sphingobacterium olei sp. nov., isolated from oil-contaminated soil.</title>
        <authorList>
            <person name="Liu B."/>
        </authorList>
    </citation>
    <scope>NUCLEOTIDE SEQUENCE [LARGE SCALE GENOMIC DNA]</scope>
    <source>
        <strain evidence="5 6">Y3L14</strain>
    </source>
</reference>
<dbReference type="Pfam" id="PF16334">
    <property type="entry name" value="DUF4964"/>
    <property type="match status" value="1"/>
</dbReference>
<keyword evidence="6" id="KW-1185">Reference proteome</keyword>
<dbReference type="InterPro" id="IPR032514">
    <property type="entry name" value="GtaA_central"/>
</dbReference>
<dbReference type="AlphaFoldDB" id="A0A4U0H9Z5"/>
<dbReference type="RefSeq" id="WP_136819084.1">
    <property type="nucleotide sequence ID" value="NZ_BMJX01000001.1"/>
</dbReference>
<feature type="domain" description="DUF4964" evidence="2">
    <location>
        <begin position="16"/>
        <end position="95"/>
    </location>
</feature>
<keyword evidence="1" id="KW-0732">Signal</keyword>
<sequence>MIKKIKTIFVLLGVFLSSCNAQKEEAHLVSGLRAPAYPLVTIDPNTSAWSYTDNLYDESVKHWTGRNFPLLGVIKVDGQLYRFMGKEEVELLSLAPMGDNLAWNARYITAAPNANWNTLEFDDTGWRDGTAPFGTKVNEPRTVTNWEDEKIWVRREIVLEEDLIGKNVYLEFTHDDDATLYVNGMEVVNTGNKTGKNTKIKLSDEVVKTLKKGKNLLAGYCHNRVANGFFDFGLFKEKEGQTFFANTAKQISADVQATQTHYTFTCGPVELKVTFTAPMFLDNLELMSRPVNYLTYEVKASDKQEHQVEIYFEASPNWALDSPLQESTTEAFEDNNLVFLKTGSKSQDILGKKGDDLRIDWGYFYMVADKQNTTYQIGESSAIRASFIKNSEAAVEKGTGKNQLSLTKKITLKNEYTDKIMLGYDDVFSIQYFGENLRPYWNAEGKSSILDAFHKSYDQYNDLIAKSTVFDHKLMSDFSEEGGQAYAELCALAYRQAIAAHKLVKAPNGDLLLLSKENDSNGSIGTVDVTYPSAPLFLYYNPELAKALMNFIFYYSESGKWTKPFAAHDVGTYPLANGQTYGGDMPVEESGNMLILTHAIAKMEGDAAYAKKHWSVLTTWADYLVENGLDPENQLCTDDFAGHFAHNANLSIKAILGIASYGKLAGMLGETKVADKYVAIAREMAKEWKRMAKDGDHYKLTFDKSNTWSQKYNLVWDKIFDMDIFDVDIAQDEIAYYLTKQNVYGLPLDSRETYTKSDWIFWTATLAPDVETFKKFISPVHRFMHETTDRVPMSDWIYTDKANRRGFKARSVVGGYFIKMLESKVK</sequence>
<feature type="chain" id="PRO_5020895821" evidence="1">
    <location>
        <begin position="24"/>
        <end position="826"/>
    </location>
</feature>
<dbReference type="SUPFAM" id="SSF48208">
    <property type="entry name" value="Six-hairpin glycosidases"/>
    <property type="match status" value="1"/>
</dbReference>
<feature type="domain" description="Glutaminase A central" evidence="3">
    <location>
        <begin position="483"/>
        <end position="819"/>
    </location>
</feature>
<dbReference type="InterPro" id="IPR052743">
    <property type="entry name" value="Glutaminase_GtaA"/>
</dbReference>
<dbReference type="SUPFAM" id="SSF49785">
    <property type="entry name" value="Galactose-binding domain-like"/>
    <property type="match status" value="1"/>
</dbReference>
<dbReference type="InterPro" id="IPR032515">
    <property type="entry name" value="DUF4964"/>
</dbReference>
<comment type="caution">
    <text evidence="5">The sequence shown here is derived from an EMBL/GenBank/DDBJ whole genome shotgun (WGS) entry which is preliminary data.</text>
</comment>
<evidence type="ECO:0000259" key="2">
    <source>
        <dbReference type="Pfam" id="PF16334"/>
    </source>
</evidence>
<evidence type="ECO:0000313" key="5">
    <source>
        <dbReference type="EMBL" id="TJY68214.1"/>
    </source>
</evidence>
<dbReference type="OrthoDB" id="175993at2"/>
<dbReference type="Pfam" id="PF17168">
    <property type="entry name" value="DUF5127"/>
    <property type="match status" value="1"/>
</dbReference>
<dbReference type="EMBL" id="SUKA01000001">
    <property type="protein sequence ID" value="TJY68214.1"/>
    <property type="molecule type" value="Genomic_DNA"/>
</dbReference>
<evidence type="ECO:0000259" key="4">
    <source>
        <dbReference type="Pfam" id="PF17168"/>
    </source>
</evidence>
<name>A0A4U0H9Z5_9SPHI</name>
<dbReference type="PROSITE" id="PS51257">
    <property type="entry name" value="PROKAR_LIPOPROTEIN"/>
    <property type="match status" value="1"/>
</dbReference>
<gene>
    <name evidence="5" type="ORF">FAZ19_02875</name>
</gene>
<protein>
    <submittedName>
        <fullName evidence="5">DUF4965 domain-containing protein</fullName>
    </submittedName>
</protein>
<accession>A0A4U0H9Z5</accession>